<gene>
    <name evidence="3" type="ORF">QE152_g12763</name>
</gene>
<reference evidence="3 4" key="1">
    <citation type="journal article" date="2024" name="BMC Genomics">
        <title>De novo assembly and annotation of Popillia japonica's genome with initial clues to its potential as an invasive pest.</title>
        <authorList>
            <person name="Cucini C."/>
            <person name="Boschi S."/>
            <person name="Funari R."/>
            <person name="Cardaioli E."/>
            <person name="Iannotti N."/>
            <person name="Marturano G."/>
            <person name="Paoli F."/>
            <person name="Bruttini M."/>
            <person name="Carapelli A."/>
            <person name="Frati F."/>
            <person name="Nardi F."/>
        </authorList>
    </citation>
    <scope>NUCLEOTIDE SEQUENCE [LARGE SCALE GENOMIC DNA]</scope>
    <source>
        <strain evidence="3">DMR45628</strain>
    </source>
</reference>
<comment type="caution">
    <text evidence="3">The sequence shown here is derived from an EMBL/GenBank/DDBJ whole genome shotgun (WGS) entry which is preliminary data.</text>
</comment>
<feature type="domain" description="HTH psq-type" evidence="2">
    <location>
        <begin position="8"/>
        <end position="39"/>
    </location>
</feature>
<dbReference type="AlphaFoldDB" id="A0AAW1LPM3"/>
<dbReference type="InterPro" id="IPR007889">
    <property type="entry name" value="HTH_Psq"/>
</dbReference>
<dbReference type="PANTHER" id="PTHR19303">
    <property type="entry name" value="TRANSPOSON"/>
    <property type="match status" value="1"/>
</dbReference>
<evidence type="ECO:0000256" key="1">
    <source>
        <dbReference type="ARBA" id="ARBA00004123"/>
    </source>
</evidence>
<dbReference type="PANTHER" id="PTHR19303:SF74">
    <property type="entry name" value="POGO TRANSPOSABLE ELEMENT WITH KRAB DOMAIN"/>
    <property type="match status" value="1"/>
</dbReference>
<protein>
    <recommendedName>
        <fullName evidence="2">HTH psq-type domain-containing protein</fullName>
    </recommendedName>
</protein>
<comment type="subcellular location">
    <subcellularLocation>
        <location evidence="1">Nucleus</location>
    </subcellularLocation>
</comment>
<dbReference type="Pfam" id="PF05225">
    <property type="entry name" value="HTH_psq"/>
    <property type="match status" value="1"/>
</dbReference>
<dbReference type="Gene3D" id="1.10.10.60">
    <property type="entry name" value="Homeodomain-like"/>
    <property type="match status" value="1"/>
</dbReference>
<organism evidence="3 4">
    <name type="scientific">Popillia japonica</name>
    <name type="common">Japanese beetle</name>
    <dbReference type="NCBI Taxonomy" id="7064"/>
    <lineage>
        <taxon>Eukaryota</taxon>
        <taxon>Metazoa</taxon>
        <taxon>Ecdysozoa</taxon>
        <taxon>Arthropoda</taxon>
        <taxon>Hexapoda</taxon>
        <taxon>Insecta</taxon>
        <taxon>Pterygota</taxon>
        <taxon>Neoptera</taxon>
        <taxon>Endopterygota</taxon>
        <taxon>Coleoptera</taxon>
        <taxon>Polyphaga</taxon>
        <taxon>Scarabaeiformia</taxon>
        <taxon>Scarabaeidae</taxon>
        <taxon>Rutelinae</taxon>
        <taxon>Popillia</taxon>
    </lineage>
</organism>
<dbReference type="SUPFAM" id="SSF46689">
    <property type="entry name" value="Homeodomain-like"/>
    <property type="match status" value="1"/>
</dbReference>
<dbReference type="InterPro" id="IPR009057">
    <property type="entry name" value="Homeodomain-like_sf"/>
</dbReference>
<sequence length="312" mass="35582">MQNTIIEVLERRMGYKKASQSFNIPQSTLEDRIKKVRNGTTSVEEASKKGLGRYKPVFSAAQEDELVSDILQMESRLFGFNLSDLQILAYELAIRNNITHNFNNDKKMAGKCWLYSFLSRHPNLRLRIPEATSIGRAIVFNQAAVGKFFTLLTQVYHQYKFPPDRIWNVDETGITTVPSKQSRLISMREKRQIGTLVSAERGTLVTAEICMSTSGSYMPTILIFPRKLPNAQLLDHTPPGTLAEFHPSGWIQTDIFVKCFKKFVAFTHPTAENPVLLLLHGHATHIKSLELINLVRENNTDYNRSTYHSWPP</sequence>
<evidence type="ECO:0000313" key="3">
    <source>
        <dbReference type="EMBL" id="KAK9736088.1"/>
    </source>
</evidence>
<dbReference type="GO" id="GO:0005634">
    <property type="term" value="C:nucleus"/>
    <property type="evidence" value="ECO:0007669"/>
    <property type="project" value="UniProtKB-SubCell"/>
</dbReference>
<proteinExistence type="predicted"/>
<name>A0AAW1LPM3_POPJA</name>
<evidence type="ECO:0000259" key="2">
    <source>
        <dbReference type="Pfam" id="PF05225"/>
    </source>
</evidence>
<dbReference type="Proteomes" id="UP001458880">
    <property type="component" value="Unassembled WGS sequence"/>
</dbReference>
<dbReference type="EMBL" id="JASPKY010000118">
    <property type="protein sequence ID" value="KAK9736088.1"/>
    <property type="molecule type" value="Genomic_DNA"/>
</dbReference>
<accession>A0AAW1LPM3</accession>
<dbReference type="InterPro" id="IPR050863">
    <property type="entry name" value="CenT-Element_Derived"/>
</dbReference>
<evidence type="ECO:0000313" key="4">
    <source>
        <dbReference type="Proteomes" id="UP001458880"/>
    </source>
</evidence>
<dbReference type="GO" id="GO:0003677">
    <property type="term" value="F:DNA binding"/>
    <property type="evidence" value="ECO:0007669"/>
    <property type="project" value="InterPro"/>
</dbReference>
<keyword evidence="4" id="KW-1185">Reference proteome</keyword>